<gene>
    <name evidence="1" type="ORF">FRACYDRAFT_251201</name>
</gene>
<keyword evidence="2" id="KW-1185">Reference proteome</keyword>
<accession>A0A1E7ENK1</accession>
<protein>
    <submittedName>
        <fullName evidence="1">Uncharacterized protein</fullName>
    </submittedName>
</protein>
<evidence type="ECO:0000313" key="1">
    <source>
        <dbReference type="EMBL" id="OEU07396.1"/>
    </source>
</evidence>
<dbReference type="KEGG" id="fcy:FRACYDRAFT_251201"/>
<sequence>MSGSDLAPFVAAVLKDSTMHEMINEIDVLQSKLTDRDNKRLLVEVTGQHGSPIYYEESLKNIKQFGDDEIVLGFDNDGSSDGFPFSSLDKIEIRLGGVVVQRFNIDDLDIHFEDDLYDEENQMETILLDINRRHLYGPIVCVDARIKPLPLGLRQGHTGDEMLLTDFFELVADENNELAPQTFIIKALFFDEKDIAGVPDLPV</sequence>
<dbReference type="InParanoid" id="A0A1E7ENK1"/>
<dbReference type="OrthoDB" id="54947at2759"/>
<reference evidence="1 2" key="1">
    <citation type="submission" date="2016-09" db="EMBL/GenBank/DDBJ databases">
        <title>Extensive genetic diversity and differential bi-allelic expression allows diatom success in the polar Southern Ocean.</title>
        <authorList>
            <consortium name="DOE Joint Genome Institute"/>
            <person name="Mock T."/>
            <person name="Otillar R.P."/>
            <person name="Strauss J."/>
            <person name="Dupont C."/>
            <person name="Frickenhaus S."/>
            <person name="Maumus F."/>
            <person name="Mcmullan M."/>
            <person name="Sanges R."/>
            <person name="Schmutz J."/>
            <person name="Toseland A."/>
            <person name="Valas R."/>
            <person name="Veluchamy A."/>
            <person name="Ward B.J."/>
            <person name="Allen A."/>
            <person name="Barry K."/>
            <person name="Falciatore A."/>
            <person name="Ferrante M."/>
            <person name="Fortunato A.E."/>
            <person name="Gloeckner G."/>
            <person name="Gruber A."/>
            <person name="Hipkin R."/>
            <person name="Janech M."/>
            <person name="Kroth P."/>
            <person name="Leese F."/>
            <person name="Lindquist E."/>
            <person name="Lyon B.R."/>
            <person name="Martin J."/>
            <person name="Mayer C."/>
            <person name="Parker M."/>
            <person name="Quesneville H."/>
            <person name="Raymond J."/>
            <person name="Uhlig C."/>
            <person name="Valentin K.U."/>
            <person name="Worden A.Z."/>
            <person name="Armbrust E.V."/>
            <person name="Bowler C."/>
            <person name="Green B."/>
            <person name="Moulton V."/>
            <person name="Van Oosterhout C."/>
            <person name="Grigoriev I."/>
        </authorList>
    </citation>
    <scope>NUCLEOTIDE SEQUENCE [LARGE SCALE GENOMIC DNA]</scope>
    <source>
        <strain evidence="1 2">CCMP1102</strain>
    </source>
</reference>
<dbReference type="AlphaFoldDB" id="A0A1E7ENK1"/>
<dbReference type="Proteomes" id="UP000095751">
    <property type="component" value="Unassembled WGS sequence"/>
</dbReference>
<organism evidence="1 2">
    <name type="scientific">Fragilariopsis cylindrus CCMP1102</name>
    <dbReference type="NCBI Taxonomy" id="635003"/>
    <lineage>
        <taxon>Eukaryota</taxon>
        <taxon>Sar</taxon>
        <taxon>Stramenopiles</taxon>
        <taxon>Ochrophyta</taxon>
        <taxon>Bacillariophyta</taxon>
        <taxon>Bacillariophyceae</taxon>
        <taxon>Bacillariophycidae</taxon>
        <taxon>Bacillariales</taxon>
        <taxon>Bacillariaceae</taxon>
        <taxon>Fragilariopsis</taxon>
    </lineage>
</organism>
<name>A0A1E7ENK1_9STRA</name>
<proteinExistence type="predicted"/>
<evidence type="ECO:0000313" key="2">
    <source>
        <dbReference type="Proteomes" id="UP000095751"/>
    </source>
</evidence>
<dbReference type="EMBL" id="KV784386">
    <property type="protein sequence ID" value="OEU07396.1"/>
    <property type="molecule type" value="Genomic_DNA"/>
</dbReference>